<evidence type="ECO:0000313" key="10">
    <source>
        <dbReference type="EMBL" id="TQV71879.1"/>
    </source>
</evidence>
<dbReference type="PROSITE" id="PS50005">
    <property type="entry name" value="TPR"/>
    <property type="match status" value="10"/>
</dbReference>
<accession>A0A545T3T5</accession>
<dbReference type="PROSITE" id="PS50293">
    <property type="entry name" value="TPR_REGION"/>
    <property type="match status" value="3"/>
</dbReference>
<feature type="repeat" description="TPR" evidence="8">
    <location>
        <begin position="389"/>
        <end position="422"/>
    </location>
</feature>
<dbReference type="AlphaFoldDB" id="A0A545T3T5"/>
<proteinExistence type="inferred from homology"/>
<evidence type="ECO:0000256" key="5">
    <source>
        <dbReference type="ARBA" id="ARBA00022679"/>
    </source>
</evidence>
<feature type="repeat" description="TPR" evidence="8">
    <location>
        <begin position="117"/>
        <end position="150"/>
    </location>
</feature>
<evidence type="ECO:0000256" key="6">
    <source>
        <dbReference type="ARBA" id="ARBA00022737"/>
    </source>
</evidence>
<feature type="repeat" description="TPR" evidence="8">
    <location>
        <begin position="83"/>
        <end position="116"/>
    </location>
</feature>
<comment type="similarity">
    <text evidence="2">Belongs to the glycosyltransferase 41 family. O-GlcNAc transferase subfamily.</text>
</comment>
<dbReference type="Pfam" id="PF13844">
    <property type="entry name" value="Glyco_transf_41"/>
    <property type="match status" value="2"/>
</dbReference>
<dbReference type="SUPFAM" id="SSF48452">
    <property type="entry name" value="TPR-like"/>
    <property type="match status" value="2"/>
</dbReference>
<gene>
    <name evidence="10" type="ORF">FKG95_26225</name>
</gene>
<feature type="repeat" description="TPR" evidence="8">
    <location>
        <begin position="219"/>
        <end position="252"/>
    </location>
</feature>
<feature type="repeat" description="TPR" evidence="8">
    <location>
        <begin position="287"/>
        <end position="320"/>
    </location>
</feature>
<dbReference type="Proteomes" id="UP000315252">
    <property type="component" value="Unassembled WGS sequence"/>
</dbReference>
<evidence type="ECO:0000256" key="8">
    <source>
        <dbReference type="PROSITE-ProRule" id="PRU00339"/>
    </source>
</evidence>
<evidence type="ECO:0000256" key="1">
    <source>
        <dbReference type="ARBA" id="ARBA00004922"/>
    </source>
</evidence>
<dbReference type="PANTHER" id="PTHR44835:SF1">
    <property type="entry name" value="PROTEIN O-GLCNAC TRANSFERASE"/>
    <property type="match status" value="1"/>
</dbReference>
<dbReference type="InterPro" id="IPR011990">
    <property type="entry name" value="TPR-like_helical_dom_sf"/>
</dbReference>
<dbReference type="SMART" id="SM00028">
    <property type="entry name" value="TPR"/>
    <property type="match status" value="11"/>
</dbReference>
<keyword evidence="4" id="KW-0328">Glycosyltransferase</keyword>
<dbReference type="InterPro" id="IPR051939">
    <property type="entry name" value="Glycosyltr_41/O-GlcNAc_trsf"/>
</dbReference>
<dbReference type="InterPro" id="IPR029489">
    <property type="entry name" value="OGT/SEC/SPY_C"/>
</dbReference>
<dbReference type="Pfam" id="PF14559">
    <property type="entry name" value="TPR_19"/>
    <property type="match status" value="1"/>
</dbReference>
<evidence type="ECO:0000256" key="7">
    <source>
        <dbReference type="ARBA" id="ARBA00022803"/>
    </source>
</evidence>
<dbReference type="InterPro" id="IPR019734">
    <property type="entry name" value="TPR_rpt"/>
</dbReference>
<dbReference type="Gene3D" id="1.25.40.10">
    <property type="entry name" value="Tetratricopeptide repeat domain"/>
    <property type="match status" value="4"/>
</dbReference>
<evidence type="ECO:0000256" key="3">
    <source>
        <dbReference type="ARBA" id="ARBA00011970"/>
    </source>
</evidence>
<protein>
    <recommendedName>
        <fullName evidence="3">protein O-GlcNAc transferase</fullName>
        <ecNumber evidence="3">2.4.1.255</ecNumber>
    </recommendedName>
</protein>
<dbReference type="PANTHER" id="PTHR44835">
    <property type="entry name" value="UDP-N-ACETYLGLUCOSAMINE--PEPTIDE N-ACETYLGLUCOSAMINYLTRANSFERASE SPINDLY-RELATED"/>
    <property type="match status" value="1"/>
</dbReference>
<organism evidence="10 11">
    <name type="scientific">Denitrobaculum tricleocarpae</name>
    <dbReference type="NCBI Taxonomy" id="2591009"/>
    <lineage>
        <taxon>Bacteria</taxon>
        <taxon>Pseudomonadati</taxon>
        <taxon>Pseudomonadota</taxon>
        <taxon>Alphaproteobacteria</taxon>
        <taxon>Rhodospirillales</taxon>
        <taxon>Rhodospirillaceae</taxon>
        <taxon>Denitrobaculum</taxon>
    </lineage>
</organism>
<dbReference type="EMBL" id="VHSH01000013">
    <property type="protein sequence ID" value="TQV71879.1"/>
    <property type="molecule type" value="Genomic_DNA"/>
</dbReference>
<evidence type="ECO:0000256" key="2">
    <source>
        <dbReference type="ARBA" id="ARBA00005386"/>
    </source>
</evidence>
<evidence type="ECO:0000259" key="9">
    <source>
        <dbReference type="Pfam" id="PF13844"/>
    </source>
</evidence>
<keyword evidence="7 8" id="KW-0802">TPR repeat</keyword>
<keyword evidence="11" id="KW-1185">Reference proteome</keyword>
<feature type="domain" description="O-GlcNAc transferase C-terminal" evidence="9">
    <location>
        <begin position="641"/>
        <end position="801"/>
    </location>
</feature>
<keyword evidence="5" id="KW-0808">Transferase</keyword>
<feature type="repeat" description="TPR" evidence="8">
    <location>
        <begin position="253"/>
        <end position="286"/>
    </location>
</feature>
<feature type="repeat" description="TPR" evidence="8">
    <location>
        <begin position="185"/>
        <end position="218"/>
    </location>
</feature>
<keyword evidence="6" id="KW-0677">Repeat</keyword>
<dbReference type="UniPathway" id="UPA00378"/>
<comment type="caution">
    <text evidence="10">The sequence shown here is derived from an EMBL/GenBank/DDBJ whole genome shotgun (WGS) entry which is preliminary data.</text>
</comment>
<name>A0A545T3T5_9PROT</name>
<comment type="pathway">
    <text evidence="1">Protein modification; protein glycosylation.</text>
</comment>
<dbReference type="Pfam" id="PF13432">
    <property type="entry name" value="TPR_16"/>
    <property type="match status" value="3"/>
</dbReference>
<feature type="repeat" description="TPR" evidence="8">
    <location>
        <begin position="355"/>
        <end position="388"/>
    </location>
</feature>
<dbReference type="Pfam" id="PF13181">
    <property type="entry name" value="TPR_8"/>
    <property type="match status" value="2"/>
</dbReference>
<evidence type="ECO:0000313" key="11">
    <source>
        <dbReference type="Proteomes" id="UP000315252"/>
    </source>
</evidence>
<feature type="repeat" description="TPR" evidence="8">
    <location>
        <begin position="151"/>
        <end position="184"/>
    </location>
</feature>
<reference evidence="10 11" key="1">
    <citation type="submission" date="2019-06" db="EMBL/GenBank/DDBJ databases">
        <title>Whole genome sequence for Rhodospirillaceae sp. R148.</title>
        <authorList>
            <person name="Wang G."/>
        </authorList>
    </citation>
    <scope>NUCLEOTIDE SEQUENCE [LARGE SCALE GENOMIC DNA]</scope>
    <source>
        <strain evidence="10 11">R148</strain>
    </source>
</reference>
<evidence type="ECO:0000256" key="4">
    <source>
        <dbReference type="ARBA" id="ARBA00022676"/>
    </source>
</evidence>
<dbReference type="OrthoDB" id="146908at2"/>
<dbReference type="Gene3D" id="3.40.50.2000">
    <property type="entry name" value="Glycogen Phosphorylase B"/>
    <property type="match status" value="1"/>
</dbReference>
<sequence length="837" mass="93026">MSFWHPLLRMGRKATRFIRKEGLMAGKFQGAAAVPPAGGNGTPARGDLARQSIELAFDHHHAGRIREAESLYQQALAISPGQIDALYYLGVLYLQNGVNDAAAEYLTKALRKQPKFAEGHFNLGVALQEQGKLKEASKAYSQAIKGDKNLAPAHLNLGNVYMDLEQYDRASSVFKKLIKLAPESEQAHLNLGRAASLKGDKDVAMTAYRNALEISPDYADAHLNIGAILLERHETEDAKTYFEQALSFDPGNAEAYNNMGVAWRRDGYLDNAMSCFAMASEIKPGFGDAHNNMAATYNAFGDNERAEAEVRKGIELAPDSSAAHCVLGKILRAQGKRIEAVQALNKAIKLAPEISEAYREMGLTLSENGEYEQALKAYTKALEKDPEDCIAHNNIGMTYILLGQLDKALKSFDDAITAAPKFSLAHSNKLFSLTYVPEVSLSESRDQHFEYGERWDLPYDEANFTNQPDPDRRLKVGYVSPDFRQHVVIKFIEEVLKAHDRDQVELYAYAEVHNPDHITERLKGYFDHWYSTVDRNHTEVATQIVNDGIDVLVDLAGHTGNNRLPVFGAKPAPVQVSWIGYPNTTGLKNMDYILTTKNYVPPALKEYFSEEVYYLPRVPTTFRIPDDVPELSGNPYERNGHVTFGCFNNCIKVGATAIETWSGILREAPDTKLLLKAHAYRSESVVATSKAAFEAHGVDPERITCEGPSGHKDYLKRYDAIDIALDPFPYNGGTTTLEALYMGIPLLALEGETWVSRNGSAILDAMGMQSLIASSREDYIAKGVDFAKHPEKLGAMRGGLRERFVATGITDPVAQTRDVENAYRDMWRRWCDKHRAG</sequence>
<dbReference type="SUPFAM" id="SSF53756">
    <property type="entry name" value="UDP-Glycosyltransferase/glycogen phosphorylase"/>
    <property type="match status" value="1"/>
</dbReference>
<dbReference type="Gene3D" id="3.40.50.11380">
    <property type="match status" value="1"/>
</dbReference>
<feature type="repeat" description="TPR" evidence="8">
    <location>
        <begin position="321"/>
        <end position="354"/>
    </location>
</feature>
<dbReference type="EC" id="2.4.1.255" evidence="3"/>
<dbReference type="GO" id="GO:0097363">
    <property type="term" value="F:protein O-acetylglucosaminyltransferase activity"/>
    <property type="evidence" value="ECO:0007669"/>
    <property type="project" value="UniProtKB-EC"/>
</dbReference>
<feature type="domain" description="O-GlcNAc transferase C-terminal" evidence="9">
    <location>
        <begin position="468"/>
        <end position="626"/>
    </location>
</feature>